<feature type="non-terminal residue" evidence="7">
    <location>
        <position position="487"/>
    </location>
</feature>
<dbReference type="GO" id="GO:0005506">
    <property type="term" value="F:iron ion binding"/>
    <property type="evidence" value="ECO:0007669"/>
    <property type="project" value="InterPro"/>
</dbReference>
<protein>
    <submittedName>
        <fullName evidence="7">Uncharacterized protein</fullName>
    </submittedName>
</protein>
<dbReference type="PANTHER" id="PTHR24305:SF232">
    <property type="entry name" value="P450, PUTATIVE (EUROFUNG)-RELATED"/>
    <property type="match status" value="1"/>
</dbReference>
<dbReference type="SUPFAM" id="SSF48264">
    <property type="entry name" value="Cytochrome P450"/>
    <property type="match status" value="1"/>
</dbReference>
<dbReference type="PANTHER" id="PTHR24305">
    <property type="entry name" value="CYTOCHROME P450"/>
    <property type="match status" value="1"/>
</dbReference>
<dbReference type="CDD" id="cd11060">
    <property type="entry name" value="CYP57A1-like"/>
    <property type="match status" value="1"/>
</dbReference>
<comment type="cofactor">
    <cofactor evidence="1">
        <name>heme</name>
        <dbReference type="ChEBI" id="CHEBI:30413"/>
    </cofactor>
</comment>
<dbReference type="InterPro" id="IPR036396">
    <property type="entry name" value="Cyt_P450_sf"/>
</dbReference>
<evidence type="ECO:0000313" key="8">
    <source>
        <dbReference type="Proteomes" id="UP000258309"/>
    </source>
</evidence>
<dbReference type="AlphaFoldDB" id="A0A3E2HL48"/>
<comment type="caution">
    <text evidence="7">The sequence shown here is derived from an EMBL/GenBank/DDBJ whole genome shotgun (WGS) entry which is preliminary data.</text>
</comment>
<dbReference type="OMA" id="WLHYFAF"/>
<keyword evidence="3 5" id="KW-0479">Metal-binding</keyword>
<proteinExistence type="inferred from homology"/>
<comment type="similarity">
    <text evidence="2 5">Belongs to the cytochrome P450 family.</text>
</comment>
<dbReference type="STRING" id="5539.A0A3E2HL48"/>
<dbReference type="Proteomes" id="UP000258309">
    <property type="component" value="Unassembled WGS sequence"/>
</dbReference>
<dbReference type="InterPro" id="IPR001128">
    <property type="entry name" value="Cyt_P450"/>
</dbReference>
<dbReference type="GO" id="GO:0016705">
    <property type="term" value="F:oxidoreductase activity, acting on paired donors, with incorporation or reduction of molecular oxygen"/>
    <property type="evidence" value="ECO:0007669"/>
    <property type="project" value="InterPro"/>
</dbReference>
<keyword evidence="8" id="KW-1185">Reference proteome</keyword>
<dbReference type="OrthoDB" id="3934656at2759"/>
<keyword evidence="5" id="KW-0503">Monooxygenase</keyword>
<gene>
    <name evidence="7" type="ORF">B7463_g2203</name>
</gene>
<dbReference type="GO" id="GO:0020037">
    <property type="term" value="F:heme binding"/>
    <property type="evidence" value="ECO:0007669"/>
    <property type="project" value="InterPro"/>
</dbReference>
<dbReference type="Gene3D" id="1.10.630.10">
    <property type="entry name" value="Cytochrome P450"/>
    <property type="match status" value="1"/>
</dbReference>
<dbReference type="EMBL" id="NCSJ02000025">
    <property type="protein sequence ID" value="RFU34119.1"/>
    <property type="molecule type" value="Genomic_DNA"/>
</dbReference>
<dbReference type="PROSITE" id="PS00086">
    <property type="entry name" value="CYTOCHROME_P450"/>
    <property type="match status" value="1"/>
</dbReference>
<evidence type="ECO:0000256" key="6">
    <source>
        <dbReference type="SAM" id="Phobius"/>
    </source>
</evidence>
<accession>A0A3E2HL48</accession>
<keyword evidence="6" id="KW-1133">Transmembrane helix</keyword>
<dbReference type="InterPro" id="IPR050121">
    <property type="entry name" value="Cytochrome_P450_monoxygenase"/>
</dbReference>
<dbReference type="GO" id="GO:0004497">
    <property type="term" value="F:monooxygenase activity"/>
    <property type="evidence" value="ECO:0007669"/>
    <property type="project" value="UniProtKB-KW"/>
</dbReference>
<feature type="non-terminal residue" evidence="7">
    <location>
        <position position="1"/>
    </location>
</feature>
<keyword evidence="5" id="KW-0349">Heme</keyword>
<evidence type="ECO:0000256" key="2">
    <source>
        <dbReference type="ARBA" id="ARBA00010617"/>
    </source>
</evidence>
<evidence type="ECO:0000256" key="4">
    <source>
        <dbReference type="ARBA" id="ARBA00023004"/>
    </source>
</evidence>
<evidence type="ECO:0000256" key="1">
    <source>
        <dbReference type="ARBA" id="ARBA00001971"/>
    </source>
</evidence>
<keyword evidence="5" id="KW-0560">Oxidoreductase</keyword>
<keyword evidence="6" id="KW-0472">Membrane</keyword>
<keyword evidence="4 5" id="KW-0408">Iron</keyword>
<evidence type="ECO:0000313" key="7">
    <source>
        <dbReference type="EMBL" id="RFU34119.1"/>
    </source>
</evidence>
<evidence type="ECO:0000256" key="5">
    <source>
        <dbReference type="RuleBase" id="RU000461"/>
    </source>
</evidence>
<sequence length="487" mass="54658">MSDSFTSLNDIMNAINFSHDHALPTLSTFLPLALALLLLLRFVSRRYLSTLRQYPGHFLASGSRIYRLLCVASGQSHLHMIALHRRYGPIVRIAPDELSFSSPEAARQLLSAGKGFHKTPFYNVFPPENPDIFTETREAVHAQKKRVVSGPYSMASMQKLTPYIDKAIDSLLSKLNQYAEGSGQVNLGDWLHYFAFDVLGEVAFSRPFGFLHSGVDVEGAIHAIDQSQWYNGIVSQVPELDFFLRRNPFWKYVPALGTGNALITRMTLKTVAERKPFGKTRMTDRRDLLQSLIEAHLKDSEKFTEGDVFAVAHGAIFAGSDSTASTMQSFFWYILRDQRVFTTLVAEIRSATESGILSHNVQCRLIPPGGAQINGVTLPAGVSVAVNAWVTHLDTQIFGQDADEFRPERWLHDVNAAKQMERYMFQFGGGSHLCIGRNLALLEMNRLLPCLLREYDFTLTDPMQKLRASATFFVIQSSLDTNIKSLR</sequence>
<name>A0A3E2HL48_SCYLI</name>
<organism evidence="7 8">
    <name type="scientific">Scytalidium lignicola</name>
    <name type="common">Hyphomycete</name>
    <dbReference type="NCBI Taxonomy" id="5539"/>
    <lineage>
        <taxon>Eukaryota</taxon>
        <taxon>Fungi</taxon>
        <taxon>Dikarya</taxon>
        <taxon>Ascomycota</taxon>
        <taxon>Pezizomycotina</taxon>
        <taxon>Leotiomycetes</taxon>
        <taxon>Leotiomycetes incertae sedis</taxon>
        <taxon>Scytalidium</taxon>
    </lineage>
</organism>
<reference evidence="7 8" key="1">
    <citation type="submission" date="2018-05" db="EMBL/GenBank/DDBJ databases">
        <title>Draft genome sequence of Scytalidium lignicola DSM 105466, a ubiquitous saprotrophic fungus.</title>
        <authorList>
            <person name="Buettner E."/>
            <person name="Gebauer A.M."/>
            <person name="Hofrichter M."/>
            <person name="Liers C."/>
            <person name="Kellner H."/>
        </authorList>
    </citation>
    <scope>NUCLEOTIDE SEQUENCE [LARGE SCALE GENOMIC DNA]</scope>
    <source>
        <strain evidence="7 8">DSM 105466</strain>
    </source>
</reference>
<dbReference type="Pfam" id="PF00067">
    <property type="entry name" value="p450"/>
    <property type="match status" value="2"/>
</dbReference>
<keyword evidence="6" id="KW-0812">Transmembrane</keyword>
<dbReference type="InterPro" id="IPR017972">
    <property type="entry name" value="Cyt_P450_CS"/>
</dbReference>
<feature type="transmembrane region" description="Helical" evidence="6">
    <location>
        <begin position="22"/>
        <end position="43"/>
    </location>
</feature>
<evidence type="ECO:0000256" key="3">
    <source>
        <dbReference type="ARBA" id="ARBA00022723"/>
    </source>
</evidence>